<gene>
    <name evidence="2" type="ORF">K489DRAFT_378223</name>
</gene>
<evidence type="ECO:0000313" key="2">
    <source>
        <dbReference type="RefSeq" id="XP_033462729.1"/>
    </source>
</evidence>
<evidence type="ECO:0008006" key="3">
    <source>
        <dbReference type="Google" id="ProtNLM"/>
    </source>
</evidence>
<evidence type="ECO:0000313" key="1">
    <source>
        <dbReference type="Proteomes" id="UP000504637"/>
    </source>
</evidence>
<reference evidence="2" key="2">
    <citation type="submission" date="2020-04" db="EMBL/GenBank/DDBJ databases">
        <authorList>
            <consortium name="NCBI Genome Project"/>
        </authorList>
    </citation>
    <scope>NUCLEOTIDE SEQUENCE</scope>
    <source>
        <strain evidence="2">CBS 342.82</strain>
    </source>
</reference>
<reference evidence="2" key="3">
    <citation type="submission" date="2025-08" db="UniProtKB">
        <authorList>
            <consortium name="RefSeq"/>
        </authorList>
    </citation>
    <scope>IDENTIFICATION</scope>
    <source>
        <strain evidence="2">CBS 342.82</strain>
    </source>
</reference>
<dbReference type="AlphaFoldDB" id="A0A6J3MCT8"/>
<dbReference type="InterPro" id="IPR055323">
    <property type="entry name" value="C57A10.07/YOR238W"/>
</dbReference>
<dbReference type="GO" id="GO:0005737">
    <property type="term" value="C:cytoplasm"/>
    <property type="evidence" value="ECO:0007669"/>
    <property type="project" value="TreeGrafter"/>
</dbReference>
<dbReference type="RefSeq" id="XP_033462729.1">
    <property type="nucleotide sequence ID" value="XM_033604358.1"/>
</dbReference>
<proteinExistence type="predicted"/>
<name>A0A6J3MCT8_9PEZI</name>
<protein>
    <recommendedName>
        <fullName evidence="3">DUF218 domain-containing protein</fullName>
    </recommendedName>
</protein>
<sequence>MSRSPISPTSPTSLASPVTSYSSALSNYTNLIIVCGHATYIGDGTDTSEDQWILAPFQRSNREWRKRSEHETFLAHIHLAALSAQHDSRAMIIFSGARTTSSAGSRSEAEGYAMILLHLARSSPNLFSREMQFALETHATDSYQNLLFSILRFRQLTGAYPRDVTVITHAFKERRFLEQHAPAIKWPAHRIRVAGLNPPFSAVELEEVMQGEKSRAYDLFAEDPYGMRAVLAEKRRARNWDAARANVFLGFGLGKEVAGLLEWMGGVSGWETFPGRLPWQD</sequence>
<dbReference type="PANTHER" id="PTHR28110">
    <property type="entry name" value="TRANSMEMBRANE PROTEIN"/>
    <property type="match status" value="1"/>
</dbReference>
<dbReference type="GeneID" id="54362158"/>
<dbReference type="Proteomes" id="UP000504637">
    <property type="component" value="Unplaced"/>
</dbReference>
<accession>A0A6J3MCT8</accession>
<dbReference type="PANTHER" id="PTHR28110:SF1">
    <property type="entry name" value="TRANSMEMBRANE PROTEIN"/>
    <property type="match status" value="1"/>
</dbReference>
<keyword evidence="1" id="KW-1185">Reference proteome</keyword>
<dbReference type="OrthoDB" id="4347at2759"/>
<reference evidence="2" key="1">
    <citation type="submission" date="2020-01" db="EMBL/GenBank/DDBJ databases">
        <authorList>
            <consortium name="DOE Joint Genome Institute"/>
            <person name="Haridas S."/>
            <person name="Albert R."/>
            <person name="Binder M."/>
            <person name="Bloem J."/>
            <person name="Labutti K."/>
            <person name="Salamov A."/>
            <person name="Andreopoulos B."/>
            <person name="Baker S.E."/>
            <person name="Barry K."/>
            <person name="Bills G."/>
            <person name="Bluhm B.H."/>
            <person name="Cannon C."/>
            <person name="Castanera R."/>
            <person name="Culley D.E."/>
            <person name="Daum C."/>
            <person name="Ezra D."/>
            <person name="Gonzalez J.B."/>
            <person name="Henrissat B."/>
            <person name="Kuo A."/>
            <person name="Liang C."/>
            <person name="Lipzen A."/>
            <person name="Lutzoni F."/>
            <person name="Magnuson J."/>
            <person name="Mondo S."/>
            <person name="Nolan M."/>
            <person name="Ohm R."/>
            <person name="Pangilinan J."/>
            <person name="Park H.-J."/>
            <person name="Ramirez L."/>
            <person name="Alfaro M."/>
            <person name="Sun H."/>
            <person name="Tritt A."/>
            <person name="Yoshinaga Y."/>
            <person name="Zwiers L.-H."/>
            <person name="Turgeon B.G."/>
            <person name="Goodwin S.B."/>
            <person name="Spatafora J.W."/>
            <person name="Crous P.W."/>
            <person name="Grigoriev I.V."/>
        </authorList>
    </citation>
    <scope>NUCLEOTIDE SEQUENCE</scope>
    <source>
        <strain evidence="2">CBS 342.82</strain>
    </source>
</reference>
<organism evidence="2">
    <name type="scientific">Dissoconium aciculare CBS 342.82</name>
    <dbReference type="NCBI Taxonomy" id="1314786"/>
    <lineage>
        <taxon>Eukaryota</taxon>
        <taxon>Fungi</taxon>
        <taxon>Dikarya</taxon>
        <taxon>Ascomycota</taxon>
        <taxon>Pezizomycotina</taxon>
        <taxon>Dothideomycetes</taxon>
        <taxon>Dothideomycetidae</taxon>
        <taxon>Mycosphaerellales</taxon>
        <taxon>Dissoconiaceae</taxon>
        <taxon>Dissoconium</taxon>
    </lineage>
</organism>